<feature type="region of interest" description="Disordered" evidence="1">
    <location>
        <begin position="97"/>
        <end position="247"/>
    </location>
</feature>
<feature type="region of interest" description="Disordered" evidence="1">
    <location>
        <begin position="1"/>
        <end position="23"/>
    </location>
</feature>
<dbReference type="AlphaFoldDB" id="A0A6S7I9R3"/>
<evidence type="ECO:0000313" key="3">
    <source>
        <dbReference type="EMBL" id="CAB4002882.1"/>
    </source>
</evidence>
<feature type="compositionally biased region" description="Basic and acidic residues" evidence="1">
    <location>
        <begin position="224"/>
        <end position="238"/>
    </location>
</feature>
<keyword evidence="4" id="KW-1185">Reference proteome</keyword>
<gene>
    <name evidence="3" type="ORF">PACLA_8A046054</name>
</gene>
<dbReference type="Proteomes" id="UP001152795">
    <property type="component" value="Unassembled WGS sequence"/>
</dbReference>
<proteinExistence type="predicted"/>
<organism evidence="3 4">
    <name type="scientific">Paramuricea clavata</name>
    <name type="common">Red gorgonian</name>
    <name type="synonym">Violescent sea-whip</name>
    <dbReference type="NCBI Taxonomy" id="317549"/>
    <lineage>
        <taxon>Eukaryota</taxon>
        <taxon>Metazoa</taxon>
        <taxon>Cnidaria</taxon>
        <taxon>Anthozoa</taxon>
        <taxon>Octocorallia</taxon>
        <taxon>Malacalcyonacea</taxon>
        <taxon>Plexauridae</taxon>
        <taxon>Paramuricea</taxon>
    </lineage>
</organism>
<feature type="compositionally biased region" description="Acidic residues" evidence="1">
    <location>
        <begin position="150"/>
        <end position="166"/>
    </location>
</feature>
<feature type="compositionally biased region" description="Basic and acidic residues" evidence="1">
    <location>
        <begin position="311"/>
        <end position="335"/>
    </location>
</feature>
<dbReference type="OrthoDB" id="8065733at2759"/>
<reference evidence="3" key="1">
    <citation type="submission" date="2020-04" db="EMBL/GenBank/DDBJ databases">
        <authorList>
            <person name="Alioto T."/>
            <person name="Alioto T."/>
            <person name="Gomez Garrido J."/>
        </authorList>
    </citation>
    <scope>NUCLEOTIDE SEQUENCE</scope>
    <source>
        <strain evidence="3">A484AB</strain>
    </source>
</reference>
<feature type="region of interest" description="Disordered" evidence="1">
    <location>
        <begin position="311"/>
        <end position="350"/>
    </location>
</feature>
<protein>
    <recommendedName>
        <fullName evidence="2">DUF5641 domain-containing protein</fullName>
    </recommendedName>
</protein>
<sequence length="350" mass="40046">MDIKQFDLAQTGQSLPNSNLEPSGKRLANVCKKIERDEKVNNNYDETIEKQLESGIIEGAPVKPNGKRVYHIPHKHVVREEANKVKDSAEIPENFRNFGLVGDSSKNPWFLNDGKEREDMNEETEGHENTPERLRKLKAVTAEETKEGQGDEDENASDNSDQDETFELMNDVERKREENEVENLEENGIKTKGKVKSNVVSQGNNKETSSVEKTSKRKKKKRKITDESRMKENLEQSKKAKLVKSGTDEDIMQTADLDEKNRGRWMKGKVVKYVKGKDGVIRGVIVLHKGNYLERPVQLVCPLEIRSVVKEDQGRHNESTEDNDDKLKERPERKAAKIAKVNIREQLKDD</sequence>
<evidence type="ECO:0000256" key="1">
    <source>
        <dbReference type="SAM" id="MobiDB-lite"/>
    </source>
</evidence>
<dbReference type="Pfam" id="PF18701">
    <property type="entry name" value="DUF5641"/>
    <property type="match status" value="1"/>
</dbReference>
<comment type="caution">
    <text evidence="3">The sequence shown here is derived from an EMBL/GenBank/DDBJ whole genome shotgun (WGS) entry which is preliminary data.</text>
</comment>
<evidence type="ECO:0000313" key="4">
    <source>
        <dbReference type="Proteomes" id="UP001152795"/>
    </source>
</evidence>
<feature type="domain" description="DUF5641" evidence="2">
    <location>
        <begin position="249"/>
        <end position="303"/>
    </location>
</feature>
<feature type="compositionally biased region" description="Polar residues" evidence="1">
    <location>
        <begin position="8"/>
        <end position="21"/>
    </location>
</feature>
<accession>A0A6S7I9R3</accession>
<dbReference type="InterPro" id="IPR040676">
    <property type="entry name" value="DUF5641"/>
</dbReference>
<evidence type="ECO:0000259" key="2">
    <source>
        <dbReference type="Pfam" id="PF18701"/>
    </source>
</evidence>
<name>A0A6S7I9R3_PARCT</name>
<dbReference type="EMBL" id="CACRXK020004475">
    <property type="protein sequence ID" value="CAB4002882.1"/>
    <property type="molecule type" value="Genomic_DNA"/>
</dbReference>
<feature type="compositionally biased region" description="Basic and acidic residues" evidence="1">
    <location>
        <begin position="113"/>
        <end position="134"/>
    </location>
</feature>